<dbReference type="InterPro" id="IPR036259">
    <property type="entry name" value="MFS_trans_sf"/>
</dbReference>
<accession>A0A6P1BAQ8</accession>
<dbReference type="RefSeq" id="WP_163151814.1">
    <property type="nucleotide sequence ID" value="NZ_VKHP01000015.1"/>
</dbReference>
<evidence type="ECO:0000256" key="6">
    <source>
        <dbReference type="ARBA" id="ARBA00023136"/>
    </source>
</evidence>
<feature type="transmembrane region" description="Helical" evidence="7">
    <location>
        <begin position="303"/>
        <end position="321"/>
    </location>
</feature>
<protein>
    <submittedName>
        <fullName evidence="9">MFS transporter</fullName>
    </submittedName>
</protein>
<keyword evidence="10" id="KW-1185">Reference proteome</keyword>
<dbReference type="Proteomes" id="UP000468531">
    <property type="component" value="Unassembled WGS sequence"/>
</dbReference>
<evidence type="ECO:0000256" key="7">
    <source>
        <dbReference type="SAM" id="Phobius"/>
    </source>
</evidence>
<comment type="subcellular location">
    <subcellularLocation>
        <location evidence="1">Cell membrane</location>
        <topology evidence="1">Multi-pass membrane protein</topology>
    </subcellularLocation>
</comment>
<feature type="transmembrane region" description="Helical" evidence="7">
    <location>
        <begin position="272"/>
        <end position="291"/>
    </location>
</feature>
<dbReference type="GO" id="GO:0005886">
    <property type="term" value="C:plasma membrane"/>
    <property type="evidence" value="ECO:0007669"/>
    <property type="project" value="UniProtKB-SubCell"/>
</dbReference>
<dbReference type="PANTHER" id="PTHR23513:SF11">
    <property type="entry name" value="STAPHYLOFERRIN A TRANSPORTER"/>
    <property type="match status" value="1"/>
</dbReference>
<keyword evidence="6 7" id="KW-0472">Membrane</keyword>
<keyword evidence="3" id="KW-1003">Cell membrane</keyword>
<feature type="transmembrane region" description="Helical" evidence="7">
    <location>
        <begin position="120"/>
        <end position="140"/>
    </location>
</feature>
<organism evidence="9 10">
    <name type="scientific">Bradyrhizobium uaiense</name>
    <dbReference type="NCBI Taxonomy" id="2594946"/>
    <lineage>
        <taxon>Bacteria</taxon>
        <taxon>Pseudomonadati</taxon>
        <taxon>Pseudomonadota</taxon>
        <taxon>Alphaproteobacteria</taxon>
        <taxon>Hyphomicrobiales</taxon>
        <taxon>Nitrobacteraceae</taxon>
        <taxon>Bradyrhizobium</taxon>
    </lineage>
</organism>
<dbReference type="Gene3D" id="1.20.1250.20">
    <property type="entry name" value="MFS general substrate transporter like domains"/>
    <property type="match status" value="1"/>
</dbReference>
<feature type="transmembrane region" description="Helical" evidence="7">
    <location>
        <begin position="327"/>
        <end position="349"/>
    </location>
</feature>
<feature type="transmembrane region" description="Helical" evidence="7">
    <location>
        <begin position="65"/>
        <end position="86"/>
    </location>
</feature>
<evidence type="ECO:0000256" key="5">
    <source>
        <dbReference type="ARBA" id="ARBA00022989"/>
    </source>
</evidence>
<keyword evidence="5 7" id="KW-1133">Transmembrane helix</keyword>
<feature type="domain" description="Major facilitator superfamily (MFS) profile" evidence="8">
    <location>
        <begin position="27"/>
        <end position="415"/>
    </location>
</feature>
<evidence type="ECO:0000256" key="4">
    <source>
        <dbReference type="ARBA" id="ARBA00022692"/>
    </source>
</evidence>
<sequence>MSSSNEKPIPPNAPRSASPWIAFRHPTFTVVWIATVVANVGTWMYNAASGWLMTNLDADPLTVSLVQVASSLPMFLFALPAGALADTVDKRRFLIGCEIALTIVAGASAVLVGLNLVTPPILLLFTFLLGAGAAFTAPAWQSVVPQLVPKEDLAAAVASNGVGVNISRAIGPALGGVVIGGLGIAAPFWVNALSNFAVIGALLWWRPDPSPGSGLPPERLAGAMVVGFRHVRFNPNLRATLVRAVAFFFFASAYWALLPLVARNQIAGGPELYGILLGAIGIGAVVGAFALSWMKTTLGPDRLVAAGTLGTSLSLILLGIAHHAATGLAACLIAGISWIAVLATVNVSVQVSLPDWVRGRGLAMFVTVLFGAMTAGSALWGQLASGLGLPVAHFVAAAGAVAGIVLTWRWKLQAGAGVDLAPSMHWPAPILTNDADADHGPVLVTVEYLIAPERRDAFLSSVMKLGLQRRRDGAYAWDIFEDTAESGRFLETFMVASWLEHLRQHQRVTNADRVVQDAVREFGAMAEPKVTHLIAARPPSK</sequence>
<dbReference type="CDD" id="cd06173">
    <property type="entry name" value="MFS_MefA_like"/>
    <property type="match status" value="1"/>
</dbReference>
<dbReference type="GO" id="GO:0022857">
    <property type="term" value="F:transmembrane transporter activity"/>
    <property type="evidence" value="ECO:0007669"/>
    <property type="project" value="InterPro"/>
</dbReference>
<name>A0A6P1BAQ8_9BRAD</name>
<feature type="transmembrane region" description="Helical" evidence="7">
    <location>
        <begin position="21"/>
        <end position="45"/>
    </location>
</feature>
<dbReference type="SUPFAM" id="SSF103473">
    <property type="entry name" value="MFS general substrate transporter"/>
    <property type="match status" value="1"/>
</dbReference>
<dbReference type="InterPro" id="IPR020846">
    <property type="entry name" value="MFS_dom"/>
</dbReference>
<evidence type="ECO:0000313" key="10">
    <source>
        <dbReference type="Proteomes" id="UP000468531"/>
    </source>
</evidence>
<keyword evidence="4 7" id="KW-0812">Transmembrane</keyword>
<evidence type="ECO:0000256" key="1">
    <source>
        <dbReference type="ARBA" id="ARBA00004651"/>
    </source>
</evidence>
<evidence type="ECO:0000259" key="8">
    <source>
        <dbReference type="PROSITE" id="PS50850"/>
    </source>
</evidence>
<feature type="transmembrane region" description="Helical" evidence="7">
    <location>
        <begin position="241"/>
        <end position="260"/>
    </location>
</feature>
<evidence type="ECO:0000256" key="2">
    <source>
        <dbReference type="ARBA" id="ARBA00022448"/>
    </source>
</evidence>
<comment type="caution">
    <text evidence="9">The sequence shown here is derived from an EMBL/GenBank/DDBJ whole genome shotgun (WGS) entry which is preliminary data.</text>
</comment>
<reference evidence="9 10" key="1">
    <citation type="journal article" date="2020" name="Arch. Microbiol.">
        <title>Bradyrhizobium uaiense sp. nov., a new highly efficient cowpea symbiont.</title>
        <authorList>
            <person name="Cabral Michel D."/>
            <person name="Azarias Guimaraes A."/>
            <person name="Martins da Costa E."/>
            <person name="Soares de Carvalho T."/>
            <person name="Balsanelli E."/>
            <person name="Willems A."/>
            <person name="Maltempi de Souza E."/>
            <person name="de Souza Moreira F.M."/>
        </authorList>
    </citation>
    <scope>NUCLEOTIDE SEQUENCE [LARGE SCALE GENOMIC DNA]</scope>
    <source>
        <strain evidence="9 10">UFLA 03-164</strain>
    </source>
</reference>
<dbReference type="AlphaFoldDB" id="A0A6P1BAQ8"/>
<evidence type="ECO:0000256" key="3">
    <source>
        <dbReference type="ARBA" id="ARBA00022475"/>
    </source>
</evidence>
<feature type="transmembrane region" description="Helical" evidence="7">
    <location>
        <begin position="93"/>
        <end position="114"/>
    </location>
</feature>
<feature type="transmembrane region" description="Helical" evidence="7">
    <location>
        <begin position="387"/>
        <end position="408"/>
    </location>
</feature>
<keyword evidence="2" id="KW-0813">Transport</keyword>
<dbReference type="PANTHER" id="PTHR23513">
    <property type="entry name" value="INTEGRAL MEMBRANE EFFLUX PROTEIN-RELATED"/>
    <property type="match status" value="1"/>
</dbReference>
<dbReference type="PROSITE" id="PS50850">
    <property type="entry name" value="MFS"/>
    <property type="match status" value="1"/>
</dbReference>
<evidence type="ECO:0000313" key="9">
    <source>
        <dbReference type="EMBL" id="NEU95485.1"/>
    </source>
</evidence>
<dbReference type="EMBL" id="VKHP01000015">
    <property type="protein sequence ID" value="NEU95485.1"/>
    <property type="molecule type" value="Genomic_DNA"/>
</dbReference>
<gene>
    <name evidence="9" type="ORF">FNJ47_06470</name>
</gene>
<dbReference type="Pfam" id="PF05977">
    <property type="entry name" value="MFS_3"/>
    <property type="match status" value="1"/>
</dbReference>
<proteinExistence type="predicted"/>
<feature type="transmembrane region" description="Helical" evidence="7">
    <location>
        <begin position="361"/>
        <end position="381"/>
    </location>
</feature>
<dbReference type="InterPro" id="IPR010290">
    <property type="entry name" value="TM_effector"/>
</dbReference>